<gene>
    <name evidence="2" type="ORF">FYJ73_11030</name>
</gene>
<dbReference type="InterPro" id="IPR049577">
    <property type="entry name" value="GMPP_N"/>
</dbReference>
<evidence type="ECO:0000313" key="3">
    <source>
        <dbReference type="Proteomes" id="UP000438914"/>
    </source>
</evidence>
<keyword evidence="3" id="KW-1185">Reference proteome</keyword>
<dbReference type="InterPro" id="IPR051161">
    <property type="entry name" value="Mannose-6P_isomerase_type2"/>
</dbReference>
<reference evidence="2 3" key="1">
    <citation type="submission" date="2019-08" db="EMBL/GenBank/DDBJ databases">
        <title>In-depth cultivation of the pig gut microbiome towards novel bacterial diversity and tailored functional studies.</title>
        <authorList>
            <person name="Wylensek D."/>
            <person name="Hitch T.C.A."/>
            <person name="Clavel T."/>
        </authorList>
    </citation>
    <scope>NUCLEOTIDE SEQUENCE [LARGE SCALE GENOMIC DNA]</scope>
    <source>
        <strain evidence="2 3">LKV-178-WT-2A</strain>
    </source>
</reference>
<keyword evidence="2" id="KW-0808">Transferase</keyword>
<dbReference type="EMBL" id="VUNG01000031">
    <property type="protein sequence ID" value="MST85188.1"/>
    <property type="molecule type" value="Genomic_DNA"/>
</dbReference>
<name>A0A7K0KH09_9BACT</name>
<dbReference type="InterPro" id="IPR029044">
    <property type="entry name" value="Nucleotide-diphossugar_trans"/>
</dbReference>
<dbReference type="RefSeq" id="WP_154534775.1">
    <property type="nucleotide sequence ID" value="NZ_VUNG01000031.1"/>
</dbReference>
<proteinExistence type="predicted"/>
<evidence type="ECO:0000313" key="2">
    <source>
        <dbReference type="EMBL" id="MST85188.1"/>
    </source>
</evidence>
<dbReference type="AlphaFoldDB" id="A0A7K0KH09"/>
<protein>
    <submittedName>
        <fullName evidence="2">Mannose-1-phosphate guanylyltransferase</fullName>
    </submittedName>
</protein>
<keyword evidence="2" id="KW-0548">Nucleotidyltransferase</keyword>
<accession>A0A7K0KH09</accession>
<dbReference type="SUPFAM" id="SSF53448">
    <property type="entry name" value="Nucleotide-diphospho-sugar transferases"/>
    <property type="match status" value="1"/>
</dbReference>
<dbReference type="GO" id="GO:0004475">
    <property type="term" value="F:mannose-1-phosphate guanylyltransferase (GTP) activity"/>
    <property type="evidence" value="ECO:0007669"/>
    <property type="project" value="InterPro"/>
</dbReference>
<comment type="caution">
    <text evidence="2">The sequence shown here is derived from an EMBL/GenBank/DDBJ whole genome shotgun (WGS) entry which is preliminary data.</text>
</comment>
<dbReference type="PANTHER" id="PTHR46390">
    <property type="entry name" value="MANNOSE-1-PHOSPHATE GUANYLYLTRANSFERASE"/>
    <property type="match status" value="1"/>
</dbReference>
<dbReference type="GO" id="GO:0009298">
    <property type="term" value="P:GDP-mannose biosynthetic process"/>
    <property type="evidence" value="ECO:0007669"/>
    <property type="project" value="TreeGrafter"/>
</dbReference>
<dbReference type="Pfam" id="PF00483">
    <property type="entry name" value="NTP_transferase"/>
    <property type="match status" value="1"/>
</dbReference>
<dbReference type="SUPFAM" id="SSF159283">
    <property type="entry name" value="Guanosine diphospho-D-mannose pyrophosphorylase/mannose-6-phosphate isomerase linker domain"/>
    <property type="match status" value="1"/>
</dbReference>
<dbReference type="Proteomes" id="UP000438914">
    <property type="component" value="Unassembled WGS sequence"/>
</dbReference>
<feature type="domain" description="Nucleotidyl transferase" evidence="1">
    <location>
        <begin position="11"/>
        <end position="289"/>
    </location>
</feature>
<organism evidence="2 3">
    <name type="scientific">Hallella mizrahii</name>
    <dbReference type="NCBI Taxonomy" id="2606637"/>
    <lineage>
        <taxon>Bacteria</taxon>
        <taxon>Pseudomonadati</taxon>
        <taxon>Bacteroidota</taxon>
        <taxon>Bacteroidia</taxon>
        <taxon>Bacteroidales</taxon>
        <taxon>Prevotellaceae</taxon>
        <taxon>Hallella</taxon>
    </lineage>
</organism>
<sequence>MTTRSDNDYCLILAGGKGQRLWPYSRESYPKQFIDFFGTGRTQLQQTYDRMAKLVAPAHIFVSTNIDYVDLVRKQLPEVARDHILAEPVQRNTAPSLAWAAYRIAREDAKANIVTVPSDQAVMDEAAFERNVHDGFAFVSAHEGFLVMGVKPTRPEPGYGYIQLGDPVEEGFYTVKSFTEKPERQFAQVFMDSGEFYWNTGVFFVNVKTAWEELTKQLPVVLRQLDNINFYASPDQEESYMLEHFPSYPNLSIESATLEKAEHVHVMRCSFGWADLGTWHSMYESQQKTGDDNVVVGSDVMIENSRNNIIKLPKDRLGVISGLDGFIVAEKDNVLLICKKEDSSALIRKYVNEVALKKGEKYV</sequence>
<dbReference type="CDD" id="cd02509">
    <property type="entry name" value="GDP-M1P_Guanylyltransferase"/>
    <property type="match status" value="1"/>
</dbReference>
<dbReference type="InterPro" id="IPR005835">
    <property type="entry name" value="NTP_transferase_dom"/>
</dbReference>
<dbReference type="Gene3D" id="3.90.550.10">
    <property type="entry name" value="Spore Coat Polysaccharide Biosynthesis Protein SpsA, Chain A"/>
    <property type="match status" value="1"/>
</dbReference>
<evidence type="ECO:0000259" key="1">
    <source>
        <dbReference type="Pfam" id="PF00483"/>
    </source>
</evidence>
<dbReference type="PANTHER" id="PTHR46390:SF1">
    <property type="entry name" value="MANNOSE-1-PHOSPHATE GUANYLYLTRANSFERASE"/>
    <property type="match status" value="1"/>
</dbReference>